<feature type="region of interest" description="Disordered" evidence="1">
    <location>
        <begin position="98"/>
        <end position="123"/>
    </location>
</feature>
<feature type="compositionally biased region" description="Low complexity" evidence="1">
    <location>
        <begin position="98"/>
        <end position="109"/>
    </location>
</feature>
<accession>A0A0G0T037</accession>
<protein>
    <submittedName>
        <fullName evidence="2">Cellulose binding domain-containing protein</fullName>
    </submittedName>
</protein>
<gene>
    <name evidence="2" type="ORF">UT63_C0080G0009</name>
</gene>
<dbReference type="EMBL" id="LBXN01000080">
    <property type="protein sequence ID" value="KKR31172.1"/>
    <property type="molecule type" value="Genomic_DNA"/>
</dbReference>
<comment type="caution">
    <text evidence="2">The sequence shown here is derived from an EMBL/GenBank/DDBJ whole genome shotgun (WGS) entry which is preliminary data.</text>
</comment>
<dbReference type="Proteomes" id="UP000034539">
    <property type="component" value="Unassembled WGS sequence"/>
</dbReference>
<dbReference type="AlphaFoldDB" id="A0A0G0T037"/>
<evidence type="ECO:0000313" key="3">
    <source>
        <dbReference type="Proteomes" id="UP000034539"/>
    </source>
</evidence>
<name>A0A0G0T037_9BACT</name>
<evidence type="ECO:0000256" key="1">
    <source>
        <dbReference type="SAM" id="MobiDB-lite"/>
    </source>
</evidence>
<organism evidence="2 3">
    <name type="scientific">Candidatus Gottesmanbacteria bacterium GW2011_GWC2_39_8</name>
    <dbReference type="NCBI Taxonomy" id="1618450"/>
    <lineage>
        <taxon>Bacteria</taxon>
        <taxon>Candidatus Gottesmaniibacteriota</taxon>
    </lineage>
</organism>
<sequence>MRIKNKVLQKIVSVTASVLFLINSFTPYLLIAPTLNQVRAQEEPVASTEEPILTPAQEEITSASTTEITPTEVATPTPTVEITPTIEETPVETITPTETPALEPTEAPSVPSPPIVTPEPTPIQTPSQWTFEKVELNKEYIAPQNSEVKLTFTKLPDPAGSIKIEEITLTEDQIKQTGSLSDKAYDITSDMKDGDFSYNLSLPIPESSKGKSIEVKFAEEISNIGSAEKIENDLTKTDASVSISSLDHFTIFVVTGASATATITLVNDLLPDWSEGVFSAYVGPHDYDYVSPGTTGVRRVLLKLVSTSPQLMTKVSLLSFLTSRLML</sequence>
<proteinExistence type="predicted"/>
<evidence type="ECO:0000313" key="2">
    <source>
        <dbReference type="EMBL" id="KKR31172.1"/>
    </source>
</evidence>
<reference evidence="2 3" key="1">
    <citation type="journal article" date="2015" name="Nature">
        <title>rRNA introns, odd ribosomes, and small enigmatic genomes across a large radiation of phyla.</title>
        <authorList>
            <person name="Brown C.T."/>
            <person name="Hug L.A."/>
            <person name="Thomas B.C."/>
            <person name="Sharon I."/>
            <person name="Castelle C.J."/>
            <person name="Singh A."/>
            <person name="Wilkins M.J."/>
            <person name="Williams K.H."/>
            <person name="Banfield J.F."/>
        </authorList>
    </citation>
    <scope>NUCLEOTIDE SEQUENCE [LARGE SCALE GENOMIC DNA]</scope>
</reference>
<feature type="compositionally biased region" description="Pro residues" evidence="1">
    <location>
        <begin position="110"/>
        <end position="123"/>
    </location>
</feature>